<dbReference type="PANTHER" id="PTHR35394:SF5">
    <property type="entry name" value="DUF3176 DOMAIN-CONTAINING PROTEIN"/>
    <property type="match status" value="1"/>
</dbReference>
<evidence type="ECO:0000313" key="3">
    <source>
        <dbReference type="EMBL" id="KAK4141836.1"/>
    </source>
</evidence>
<feature type="compositionally biased region" description="Polar residues" evidence="1">
    <location>
        <begin position="19"/>
        <end position="31"/>
    </location>
</feature>
<name>A0AAN6UZW8_9PEZI</name>
<dbReference type="GeneID" id="87814434"/>
<keyword evidence="2" id="KW-0812">Transmembrane</keyword>
<reference evidence="3" key="2">
    <citation type="submission" date="2023-05" db="EMBL/GenBank/DDBJ databases">
        <authorList>
            <consortium name="Lawrence Berkeley National Laboratory"/>
            <person name="Steindorff A."/>
            <person name="Hensen N."/>
            <person name="Bonometti L."/>
            <person name="Westerberg I."/>
            <person name="Brannstrom I.O."/>
            <person name="Guillou S."/>
            <person name="Cros-Aarteil S."/>
            <person name="Calhoun S."/>
            <person name="Haridas S."/>
            <person name="Kuo A."/>
            <person name="Mondo S."/>
            <person name="Pangilinan J."/>
            <person name="Riley R."/>
            <person name="Labutti K."/>
            <person name="Andreopoulos B."/>
            <person name="Lipzen A."/>
            <person name="Chen C."/>
            <person name="Yanf M."/>
            <person name="Daum C."/>
            <person name="Ng V."/>
            <person name="Clum A."/>
            <person name="Ohm R."/>
            <person name="Martin F."/>
            <person name="Silar P."/>
            <person name="Natvig D."/>
            <person name="Lalanne C."/>
            <person name="Gautier V."/>
            <person name="Ament-Velasquez S.L."/>
            <person name="Kruys A."/>
            <person name="Hutchinson M.I."/>
            <person name="Powell A.J."/>
            <person name="Barry K."/>
            <person name="Miller A.N."/>
            <person name="Grigoriev I.V."/>
            <person name="Debuchy R."/>
            <person name="Gladieux P."/>
            <person name="Thoren M.H."/>
            <person name="Johannesson H."/>
        </authorList>
    </citation>
    <scope>NUCLEOTIDE SEQUENCE</scope>
    <source>
        <strain evidence="3">CBS 141.50</strain>
    </source>
</reference>
<dbReference type="RefSeq" id="XP_062635207.1">
    <property type="nucleotide sequence ID" value="XM_062777821.1"/>
</dbReference>
<evidence type="ECO:0008006" key="5">
    <source>
        <dbReference type="Google" id="ProtNLM"/>
    </source>
</evidence>
<dbReference type="Proteomes" id="UP001302676">
    <property type="component" value="Unassembled WGS sequence"/>
</dbReference>
<sequence length="939" mass="99419">MSGPGPGPGSAPGDRFYQRGSNNNSNTNYPSHPTYPNYPNSSLNSIHSNNTSLYPQPLNLNAIPARKPVGGIAMTIRSGSSSIHTNNSGAAYHHVSPPESTYSGRPGRANSTSQSQSRVPHRMGTFSSGGRFTVSPASSIHEDHDDDDDDAGRGGFLPSPTRHHMQGMHWRGSSAGSGNGRGVGVRHGRQGQGQGQIPGPVPSALVPGPGLIQPTTVIPSGRPGPEPQPQSGPGLGPGPGPALVSGNTANAITGSIWQSQPDETDIPHPAPAQWRGSRDLQELNDARARETESGRWPVRTSYGPAPPTATTTTTAAAVAAALPPLPPSATASVTSPWQQQTPRNESQIDPIIPMGISATDTFPPIPAGFPDRGEARRSWDRQRKQRKAKRAQAQAQTHTMAVVAAVLKAYDGRGLADWPLTVSLNTVIAFLVAICEVALAVPLTEGLSQLKWNSFARGERPLADFGVFEDAKRGPVGSAMLLCRRKGRCVKYPSPLFPYLPTLGVVILCARGRARVCVTTSDSTPTYLPETLDAREKRAIQSGIYHAVDTEVPPLQPLCSSGDCQWASFSSLAVCAAVADVSDRLAVSHQTEARSLGVSLGKANNSPIHAARLPNDLFLVGSHSSCNLNISWPASASSLKGIRDNTGSAGGGTFLPVKTSLAFPDQDAKLSSAIANFFVVYTNQTAASTPALQTTAFGAAEVLLHFCVNTYEASTSRGVSTSKVVHSSALAAEDVSGSSPVSARDTSSDVDRVVLRSASTSTTYSVNREDVRLLNAYIKSLFSGVYSQQHGKAIGGESATSEALGLAMFRRGTTMNDLSPIRAMGSASESGAVFTTESYVHIQWAWLTFLAIQVALGVSFLLGIMVQTAVWNVKILKGSSTAALFAIPADKKAYLEEHENMSLDMDWGSRGSQKLKTITCRFRPQERGWSLEADKREDG</sequence>
<feature type="region of interest" description="Disordered" evidence="1">
    <location>
        <begin position="1"/>
        <end position="50"/>
    </location>
</feature>
<feature type="transmembrane region" description="Helical" evidence="2">
    <location>
        <begin position="844"/>
        <end position="866"/>
    </location>
</feature>
<evidence type="ECO:0000256" key="1">
    <source>
        <dbReference type="SAM" id="MobiDB-lite"/>
    </source>
</evidence>
<dbReference type="Pfam" id="PF11374">
    <property type="entry name" value="DUF3176"/>
    <property type="match status" value="1"/>
</dbReference>
<feature type="compositionally biased region" description="Basic and acidic residues" evidence="1">
    <location>
        <begin position="276"/>
        <end position="293"/>
    </location>
</feature>
<keyword evidence="2" id="KW-0472">Membrane</keyword>
<feature type="compositionally biased region" description="Polar residues" evidence="1">
    <location>
        <begin position="98"/>
        <end position="118"/>
    </location>
</feature>
<evidence type="ECO:0000313" key="4">
    <source>
        <dbReference type="Proteomes" id="UP001302676"/>
    </source>
</evidence>
<feature type="compositionally biased region" description="Polar residues" evidence="1">
    <location>
        <begin position="37"/>
        <end position="50"/>
    </location>
</feature>
<feature type="compositionally biased region" description="Polar residues" evidence="1">
    <location>
        <begin position="125"/>
        <end position="138"/>
    </location>
</feature>
<gene>
    <name evidence="3" type="ORF">C8A04DRAFT_13703</name>
</gene>
<protein>
    <recommendedName>
        <fullName evidence="5">Transmembrane protein</fullName>
    </recommendedName>
</protein>
<dbReference type="EMBL" id="MU853605">
    <property type="protein sequence ID" value="KAK4141836.1"/>
    <property type="molecule type" value="Genomic_DNA"/>
</dbReference>
<evidence type="ECO:0000256" key="2">
    <source>
        <dbReference type="SAM" id="Phobius"/>
    </source>
</evidence>
<feature type="region of interest" description="Disordered" evidence="1">
    <location>
        <begin position="259"/>
        <end position="310"/>
    </location>
</feature>
<feature type="compositionally biased region" description="Pro residues" evidence="1">
    <location>
        <begin position="222"/>
        <end position="240"/>
    </location>
</feature>
<feature type="compositionally biased region" description="Basic and acidic residues" evidence="1">
    <location>
        <begin position="371"/>
        <end position="382"/>
    </location>
</feature>
<reference evidence="3" key="1">
    <citation type="journal article" date="2023" name="Mol. Phylogenet. Evol.">
        <title>Genome-scale phylogeny and comparative genomics of the fungal order Sordariales.</title>
        <authorList>
            <person name="Hensen N."/>
            <person name="Bonometti L."/>
            <person name="Westerberg I."/>
            <person name="Brannstrom I.O."/>
            <person name="Guillou S."/>
            <person name="Cros-Aarteil S."/>
            <person name="Calhoun S."/>
            <person name="Haridas S."/>
            <person name="Kuo A."/>
            <person name="Mondo S."/>
            <person name="Pangilinan J."/>
            <person name="Riley R."/>
            <person name="LaButti K."/>
            <person name="Andreopoulos B."/>
            <person name="Lipzen A."/>
            <person name="Chen C."/>
            <person name="Yan M."/>
            <person name="Daum C."/>
            <person name="Ng V."/>
            <person name="Clum A."/>
            <person name="Steindorff A."/>
            <person name="Ohm R.A."/>
            <person name="Martin F."/>
            <person name="Silar P."/>
            <person name="Natvig D.O."/>
            <person name="Lalanne C."/>
            <person name="Gautier V."/>
            <person name="Ament-Velasquez S.L."/>
            <person name="Kruys A."/>
            <person name="Hutchinson M.I."/>
            <person name="Powell A.J."/>
            <person name="Barry K."/>
            <person name="Miller A.N."/>
            <person name="Grigoriev I.V."/>
            <person name="Debuchy R."/>
            <person name="Gladieux P."/>
            <person name="Hiltunen Thoren M."/>
            <person name="Johannesson H."/>
        </authorList>
    </citation>
    <scope>NUCLEOTIDE SEQUENCE</scope>
    <source>
        <strain evidence="3">CBS 141.50</strain>
    </source>
</reference>
<feature type="region of interest" description="Disordered" evidence="1">
    <location>
        <begin position="360"/>
        <end position="394"/>
    </location>
</feature>
<proteinExistence type="predicted"/>
<keyword evidence="2" id="KW-1133">Transmembrane helix</keyword>
<keyword evidence="4" id="KW-1185">Reference proteome</keyword>
<comment type="caution">
    <text evidence="3">The sequence shown here is derived from an EMBL/GenBank/DDBJ whole genome shotgun (WGS) entry which is preliminary data.</text>
</comment>
<dbReference type="PANTHER" id="PTHR35394">
    <property type="entry name" value="DUF3176 DOMAIN-CONTAINING PROTEIN"/>
    <property type="match status" value="1"/>
</dbReference>
<accession>A0AAN6UZW8</accession>
<feature type="region of interest" description="Disordered" evidence="1">
    <location>
        <begin position="84"/>
        <end position="247"/>
    </location>
</feature>
<organism evidence="3 4">
    <name type="scientific">Dichotomopilus funicola</name>
    <dbReference type="NCBI Taxonomy" id="1934379"/>
    <lineage>
        <taxon>Eukaryota</taxon>
        <taxon>Fungi</taxon>
        <taxon>Dikarya</taxon>
        <taxon>Ascomycota</taxon>
        <taxon>Pezizomycotina</taxon>
        <taxon>Sordariomycetes</taxon>
        <taxon>Sordariomycetidae</taxon>
        <taxon>Sordariales</taxon>
        <taxon>Chaetomiaceae</taxon>
        <taxon>Dichotomopilus</taxon>
    </lineage>
</organism>
<dbReference type="InterPro" id="IPR021514">
    <property type="entry name" value="DUF3176"/>
</dbReference>
<dbReference type="AlphaFoldDB" id="A0AAN6UZW8"/>